<feature type="compositionally biased region" description="Basic and acidic residues" evidence="1">
    <location>
        <begin position="1"/>
        <end position="19"/>
    </location>
</feature>
<keyword evidence="3" id="KW-1185">Reference proteome</keyword>
<accession>A0A8J1Y9Y4</accession>
<sequence length="395" mass="44535">MNTEKEKEEPSFKRQRLEANSDDESEFDAPVRTTKNESGIHVHEGVEHVQLISNGLEDASYDIKKTDTNSASFRANQSIKPSRRVQVDSSKIMPKPMPPPQAVLLKKDTPKLTLNNTQTVHSVSNIKELFPQFKGSANRRVFVVKPITSGGNRNPILNSKEETKNRSIVLKTVSTSVPNAFSVKTPIVFTNALTTLPSVVAHTAGIPTGPFALISKDRYTCAFPNSSDFPTHIPDASSIQCGLQNTFNMTSFLPIKDVDDIKVITNTLHVTEMNKNERDKQKWVNDKSRENKDIAETNIIVNVLLEQWERYLSMPMEDMKKIALQQARSLKYTDTFIELIEETMDDIEILSKQYCLYDISVDDINIHVFDTFVEDRGNTIATDVNKQEVSSKKSI</sequence>
<comment type="caution">
    <text evidence="2">The sequence shown here is derived from an EMBL/GenBank/DDBJ whole genome shotgun (WGS) entry which is preliminary data.</text>
</comment>
<feature type="region of interest" description="Disordered" evidence="1">
    <location>
        <begin position="1"/>
        <end position="30"/>
    </location>
</feature>
<dbReference type="EMBL" id="CAIIXF020000001">
    <property type="protein sequence ID" value="CAH1772681.1"/>
    <property type="molecule type" value="Genomic_DNA"/>
</dbReference>
<reference evidence="2" key="1">
    <citation type="submission" date="2022-03" db="EMBL/GenBank/DDBJ databases">
        <authorList>
            <person name="Martin C."/>
        </authorList>
    </citation>
    <scope>NUCLEOTIDE SEQUENCE</scope>
</reference>
<organism evidence="2 3">
    <name type="scientific">Owenia fusiformis</name>
    <name type="common">Polychaete worm</name>
    <dbReference type="NCBI Taxonomy" id="6347"/>
    <lineage>
        <taxon>Eukaryota</taxon>
        <taxon>Metazoa</taxon>
        <taxon>Spiralia</taxon>
        <taxon>Lophotrochozoa</taxon>
        <taxon>Annelida</taxon>
        <taxon>Polychaeta</taxon>
        <taxon>Sedentaria</taxon>
        <taxon>Canalipalpata</taxon>
        <taxon>Sabellida</taxon>
        <taxon>Oweniida</taxon>
        <taxon>Oweniidae</taxon>
        <taxon>Owenia</taxon>
    </lineage>
</organism>
<dbReference type="AlphaFoldDB" id="A0A8J1Y9Y4"/>
<proteinExistence type="predicted"/>
<evidence type="ECO:0000313" key="2">
    <source>
        <dbReference type="EMBL" id="CAH1772681.1"/>
    </source>
</evidence>
<feature type="region of interest" description="Disordered" evidence="1">
    <location>
        <begin position="72"/>
        <end position="100"/>
    </location>
</feature>
<name>A0A8J1Y9Y4_OWEFU</name>
<gene>
    <name evidence="2" type="ORF">OFUS_LOCUS404</name>
</gene>
<evidence type="ECO:0000313" key="3">
    <source>
        <dbReference type="Proteomes" id="UP000749559"/>
    </source>
</evidence>
<evidence type="ECO:0000256" key="1">
    <source>
        <dbReference type="SAM" id="MobiDB-lite"/>
    </source>
</evidence>
<dbReference type="Proteomes" id="UP000749559">
    <property type="component" value="Unassembled WGS sequence"/>
</dbReference>
<protein>
    <submittedName>
        <fullName evidence="2">Uncharacterized protein</fullName>
    </submittedName>
</protein>